<proteinExistence type="predicted"/>
<evidence type="ECO:0000259" key="5">
    <source>
        <dbReference type="PROSITE" id="PS51266"/>
    </source>
</evidence>
<dbReference type="OMA" id="HCHEENE"/>
<keyword evidence="1" id="KW-0479">Metal-binding</keyword>
<name>A0A401PWU8_SCYTO</name>
<comment type="caution">
    <text evidence="6">The sequence shown here is derived from an EMBL/GenBank/DDBJ whole genome shotgun (WGS) entry which is preliminary data.</text>
</comment>
<dbReference type="SUPFAM" id="SSF161219">
    <property type="entry name" value="CHY zinc finger-like"/>
    <property type="match status" value="1"/>
</dbReference>
<dbReference type="InterPro" id="IPR008913">
    <property type="entry name" value="Znf_CHY"/>
</dbReference>
<dbReference type="OrthoDB" id="411372at2759"/>
<organism evidence="6 7">
    <name type="scientific">Scyliorhinus torazame</name>
    <name type="common">Cloudy catshark</name>
    <name type="synonym">Catulus torazame</name>
    <dbReference type="NCBI Taxonomy" id="75743"/>
    <lineage>
        <taxon>Eukaryota</taxon>
        <taxon>Metazoa</taxon>
        <taxon>Chordata</taxon>
        <taxon>Craniata</taxon>
        <taxon>Vertebrata</taxon>
        <taxon>Chondrichthyes</taxon>
        <taxon>Elasmobranchii</taxon>
        <taxon>Galeomorphii</taxon>
        <taxon>Galeoidea</taxon>
        <taxon>Carcharhiniformes</taxon>
        <taxon>Scyliorhinidae</taxon>
        <taxon>Scyliorhinus</taxon>
    </lineage>
</organism>
<evidence type="ECO:0000256" key="2">
    <source>
        <dbReference type="ARBA" id="ARBA00022771"/>
    </source>
</evidence>
<keyword evidence="7" id="KW-1185">Reference proteome</keyword>
<gene>
    <name evidence="6" type="ORF">scyTo_0015681</name>
</gene>
<keyword evidence="2 4" id="KW-0863">Zinc-finger</keyword>
<dbReference type="AlphaFoldDB" id="A0A401PWU8"/>
<dbReference type="EMBL" id="BFAA01008998">
    <property type="protein sequence ID" value="GCB77533.1"/>
    <property type="molecule type" value="Genomic_DNA"/>
</dbReference>
<protein>
    <recommendedName>
        <fullName evidence="5">CHY-type domain-containing protein</fullName>
    </recommendedName>
</protein>
<dbReference type="STRING" id="75743.A0A401PWU8"/>
<dbReference type="InterPro" id="IPR037274">
    <property type="entry name" value="Znf_CHY_sf"/>
</dbReference>
<feature type="non-terminal residue" evidence="6">
    <location>
        <position position="1"/>
    </location>
</feature>
<evidence type="ECO:0000256" key="3">
    <source>
        <dbReference type="ARBA" id="ARBA00022833"/>
    </source>
</evidence>
<accession>A0A401PWU8</accession>
<evidence type="ECO:0000313" key="7">
    <source>
        <dbReference type="Proteomes" id="UP000288216"/>
    </source>
</evidence>
<keyword evidence="3" id="KW-0862">Zinc</keyword>
<evidence type="ECO:0000313" key="6">
    <source>
        <dbReference type="EMBL" id="GCB77533.1"/>
    </source>
</evidence>
<feature type="domain" description="CHY-type" evidence="5">
    <location>
        <begin position="22"/>
        <end position="90"/>
    </location>
</feature>
<dbReference type="PROSITE" id="PS51266">
    <property type="entry name" value="ZF_CHY"/>
    <property type="match status" value="1"/>
</dbReference>
<sequence length="156" mass="17527">VNNSVHRRRRQPPGPTVQFGKPLPEFGTCMHYKRSCRWLRFPCCGKAYPCDVCHDEDQDHVMELASRMLCGYCAKEQGIDEITVRIVCAVVVSLVKDGCECSGSRSDEVDWIDTWNGQPYNNGKPCVACGAMMTKGSYSSHWEGGQGCRNRIKMSQ</sequence>
<evidence type="ECO:0000256" key="1">
    <source>
        <dbReference type="ARBA" id="ARBA00022723"/>
    </source>
</evidence>
<evidence type="ECO:0000256" key="4">
    <source>
        <dbReference type="PROSITE-ProRule" id="PRU00601"/>
    </source>
</evidence>
<reference evidence="6 7" key="1">
    <citation type="journal article" date="2018" name="Nat. Ecol. Evol.">
        <title>Shark genomes provide insights into elasmobranch evolution and the origin of vertebrates.</title>
        <authorList>
            <person name="Hara Y"/>
            <person name="Yamaguchi K"/>
            <person name="Onimaru K"/>
            <person name="Kadota M"/>
            <person name="Koyanagi M"/>
            <person name="Keeley SD"/>
            <person name="Tatsumi K"/>
            <person name="Tanaka K"/>
            <person name="Motone F"/>
            <person name="Kageyama Y"/>
            <person name="Nozu R"/>
            <person name="Adachi N"/>
            <person name="Nishimura O"/>
            <person name="Nakagawa R"/>
            <person name="Tanegashima C"/>
            <person name="Kiyatake I"/>
            <person name="Matsumoto R"/>
            <person name="Murakumo K"/>
            <person name="Nishida K"/>
            <person name="Terakita A"/>
            <person name="Kuratani S"/>
            <person name="Sato K"/>
            <person name="Hyodo S Kuraku.S."/>
        </authorList>
    </citation>
    <scope>NUCLEOTIDE SEQUENCE [LARGE SCALE GENOMIC DNA]</scope>
</reference>
<dbReference type="Proteomes" id="UP000288216">
    <property type="component" value="Unassembled WGS sequence"/>
</dbReference>
<dbReference type="GO" id="GO:0008270">
    <property type="term" value="F:zinc ion binding"/>
    <property type="evidence" value="ECO:0007669"/>
    <property type="project" value="UniProtKB-KW"/>
</dbReference>
<dbReference type="Pfam" id="PF05495">
    <property type="entry name" value="zf-CHY"/>
    <property type="match status" value="1"/>
</dbReference>